<protein>
    <submittedName>
        <fullName evidence="4">DedD protein</fullName>
    </submittedName>
</protein>
<evidence type="ECO:0000256" key="1">
    <source>
        <dbReference type="SAM" id="MobiDB-lite"/>
    </source>
</evidence>
<feature type="transmembrane region" description="Helical" evidence="2">
    <location>
        <begin position="12"/>
        <end position="35"/>
    </location>
</feature>
<accession>A0A841RDW1</accession>
<keyword evidence="2" id="KW-0812">Transmembrane</keyword>
<organism evidence="4 5">
    <name type="scientific">Spirochaeta isovalerica</name>
    <dbReference type="NCBI Taxonomy" id="150"/>
    <lineage>
        <taxon>Bacteria</taxon>
        <taxon>Pseudomonadati</taxon>
        <taxon>Spirochaetota</taxon>
        <taxon>Spirochaetia</taxon>
        <taxon>Spirochaetales</taxon>
        <taxon>Spirochaetaceae</taxon>
        <taxon>Spirochaeta</taxon>
    </lineage>
</organism>
<keyword evidence="2" id="KW-0472">Membrane</keyword>
<dbReference type="AlphaFoldDB" id="A0A841RDW1"/>
<keyword evidence="5" id="KW-1185">Reference proteome</keyword>
<dbReference type="RefSeq" id="WP_184747811.1">
    <property type="nucleotide sequence ID" value="NZ_JACHGJ010000007.1"/>
</dbReference>
<dbReference type="InterPro" id="IPR007730">
    <property type="entry name" value="SPOR-like_dom"/>
</dbReference>
<evidence type="ECO:0000313" key="4">
    <source>
        <dbReference type="EMBL" id="MBB6481571.1"/>
    </source>
</evidence>
<feature type="domain" description="SPOR" evidence="3">
    <location>
        <begin position="152"/>
        <end position="232"/>
    </location>
</feature>
<feature type="region of interest" description="Disordered" evidence="1">
    <location>
        <begin position="81"/>
        <end position="122"/>
    </location>
</feature>
<dbReference type="GO" id="GO:0032506">
    <property type="term" value="P:cytokinetic process"/>
    <property type="evidence" value="ECO:0007669"/>
    <property type="project" value="TreeGrafter"/>
</dbReference>
<sequence>MTKRENPDQSRILWVVLSALTVIAIVIAAGLFFFFPSEEGASGQPRLSSLSSETPGRDFDPVEFVRNADGYPEMVAPAETENEFSMGEESAPEAAVAPEETTSEPEELASEATDGTAEEDVPNVIEKTPAKPAETVKPAQAAPVAKAPETRKISVTVYWIQVGSYTDLTKAEEVRTYLLGRDVSSEIQTRSVDGTTYYRVRIGAFQSKGEADKFLDPIKDMKNFEDSYVVQTTMIREVPVNN</sequence>
<dbReference type="Proteomes" id="UP000587760">
    <property type="component" value="Unassembled WGS sequence"/>
</dbReference>
<dbReference type="GO" id="GO:0042834">
    <property type="term" value="F:peptidoglycan binding"/>
    <property type="evidence" value="ECO:0007669"/>
    <property type="project" value="InterPro"/>
</dbReference>
<evidence type="ECO:0000313" key="5">
    <source>
        <dbReference type="Proteomes" id="UP000587760"/>
    </source>
</evidence>
<proteinExistence type="predicted"/>
<name>A0A841RDW1_9SPIO</name>
<feature type="compositionally biased region" description="Low complexity" evidence="1">
    <location>
        <begin position="88"/>
        <end position="100"/>
    </location>
</feature>
<dbReference type="SUPFAM" id="SSF110997">
    <property type="entry name" value="Sporulation related repeat"/>
    <property type="match status" value="1"/>
</dbReference>
<keyword evidence="2" id="KW-1133">Transmembrane helix</keyword>
<evidence type="ECO:0000259" key="3">
    <source>
        <dbReference type="PROSITE" id="PS51724"/>
    </source>
</evidence>
<comment type="caution">
    <text evidence="4">The sequence shown here is derived from an EMBL/GenBank/DDBJ whole genome shotgun (WGS) entry which is preliminary data.</text>
</comment>
<dbReference type="PANTHER" id="PTHR38687">
    <property type="entry name" value="CELL DIVISION PROTEIN DEDD-RELATED"/>
    <property type="match status" value="1"/>
</dbReference>
<gene>
    <name evidence="4" type="ORF">HNR50_003251</name>
</gene>
<dbReference type="PANTHER" id="PTHR38687:SF1">
    <property type="entry name" value="CELL DIVISION PROTEIN DEDD"/>
    <property type="match status" value="1"/>
</dbReference>
<dbReference type="InterPro" id="IPR036680">
    <property type="entry name" value="SPOR-like_sf"/>
</dbReference>
<dbReference type="PROSITE" id="PS51724">
    <property type="entry name" value="SPOR"/>
    <property type="match status" value="1"/>
</dbReference>
<reference evidence="4 5" key="1">
    <citation type="submission" date="2020-08" db="EMBL/GenBank/DDBJ databases">
        <title>Genomic Encyclopedia of Type Strains, Phase IV (KMG-IV): sequencing the most valuable type-strain genomes for metagenomic binning, comparative biology and taxonomic classification.</title>
        <authorList>
            <person name="Goeker M."/>
        </authorList>
    </citation>
    <scope>NUCLEOTIDE SEQUENCE [LARGE SCALE GENOMIC DNA]</scope>
    <source>
        <strain evidence="4 5">DSM 2461</strain>
    </source>
</reference>
<dbReference type="Gene3D" id="3.30.70.1070">
    <property type="entry name" value="Sporulation related repeat"/>
    <property type="match status" value="1"/>
</dbReference>
<dbReference type="Pfam" id="PF05036">
    <property type="entry name" value="SPOR"/>
    <property type="match status" value="1"/>
</dbReference>
<dbReference type="InterPro" id="IPR052521">
    <property type="entry name" value="Cell_div_SPOR-domain"/>
</dbReference>
<dbReference type="GO" id="GO:0032153">
    <property type="term" value="C:cell division site"/>
    <property type="evidence" value="ECO:0007669"/>
    <property type="project" value="TreeGrafter"/>
</dbReference>
<dbReference type="GO" id="GO:0030428">
    <property type="term" value="C:cell septum"/>
    <property type="evidence" value="ECO:0007669"/>
    <property type="project" value="TreeGrafter"/>
</dbReference>
<evidence type="ECO:0000256" key="2">
    <source>
        <dbReference type="SAM" id="Phobius"/>
    </source>
</evidence>
<dbReference type="EMBL" id="JACHGJ010000007">
    <property type="protein sequence ID" value="MBB6481571.1"/>
    <property type="molecule type" value="Genomic_DNA"/>
</dbReference>